<name>X0SRP6_9ZZZZ</name>
<dbReference type="AlphaFoldDB" id="X0SRP6"/>
<gene>
    <name evidence="1" type="ORF">S01H1_18117</name>
</gene>
<organism evidence="1">
    <name type="scientific">marine sediment metagenome</name>
    <dbReference type="NCBI Taxonomy" id="412755"/>
    <lineage>
        <taxon>unclassified sequences</taxon>
        <taxon>metagenomes</taxon>
        <taxon>ecological metagenomes</taxon>
    </lineage>
</organism>
<dbReference type="EMBL" id="BARS01009662">
    <property type="protein sequence ID" value="GAF77816.1"/>
    <property type="molecule type" value="Genomic_DNA"/>
</dbReference>
<protein>
    <submittedName>
        <fullName evidence="1">Uncharacterized protein</fullName>
    </submittedName>
</protein>
<sequence length="43" mass="5220">MRSEKEIQDKIDELESNRTNDYDKERINCLNSTTAFLRWVLED</sequence>
<accession>X0SRP6</accession>
<proteinExistence type="predicted"/>
<evidence type="ECO:0000313" key="1">
    <source>
        <dbReference type="EMBL" id="GAF77816.1"/>
    </source>
</evidence>
<reference evidence="1" key="1">
    <citation type="journal article" date="2014" name="Front. Microbiol.">
        <title>High frequency of phylogenetically diverse reductive dehalogenase-homologous genes in deep subseafloor sedimentary metagenomes.</title>
        <authorList>
            <person name="Kawai M."/>
            <person name="Futagami T."/>
            <person name="Toyoda A."/>
            <person name="Takaki Y."/>
            <person name="Nishi S."/>
            <person name="Hori S."/>
            <person name="Arai W."/>
            <person name="Tsubouchi T."/>
            <person name="Morono Y."/>
            <person name="Uchiyama I."/>
            <person name="Ito T."/>
            <person name="Fujiyama A."/>
            <person name="Inagaki F."/>
            <person name="Takami H."/>
        </authorList>
    </citation>
    <scope>NUCLEOTIDE SEQUENCE</scope>
    <source>
        <strain evidence="1">Expedition CK06-06</strain>
    </source>
</reference>
<comment type="caution">
    <text evidence="1">The sequence shown here is derived from an EMBL/GenBank/DDBJ whole genome shotgun (WGS) entry which is preliminary data.</text>
</comment>